<dbReference type="PANTHER" id="PTHR24289:SF1">
    <property type="entry name" value="STEROID 17-ALPHA-HYDROXYLASE_17,20 LYASE"/>
    <property type="match status" value="1"/>
</dbReference>
<dbReference type="GO" id="GO:0005506">
    <property type="term" value="F:iron ion binding"/>
    <property type="evidence" value="ECO:0007669"/>
    <property type="project" value="InterPro"/>
</dbReference>
<accession>A0AAN9AZB0</accession>
<gene>
    <name evidence="10" type="ORF">V1264_005592</name>
</gene>
<dbReference type="EMBL" id="JBAMIC010000014">
    <property type="protein sequence ID" value="KAK7096281.1"/>
    <property type="molecule type" value="Genomic_DNA"/>
</dbReference>
<comment type="cofactor">
    <cofactor evidence="7">
        <name>heme</name>
        <dbReference type="ChEBI" id="CHEBI:30413"/>
    </cofactor>
</comment>
<dbReference type="InterPro" id="IPR001128">
    <property type="entry name" value="Cyt_P450"/>
</dbReference>
<keyword evidence="4 8" id="KW-0560">Oxidoreductase</keyword>
<comment type="similarity">
    <text evidence="1 8">Belongs to the cytochrome P450 family.</text>
</comment>
<evidence type="ECO:0008006" key="12">
    <source>
        <dbReference type="Google" id="ProtNLM"/>
    </source>
</evidence>
<evidence type="ECO:0000256" key="1">
    <source>
        <dbReference type="ARBA" id="ARBA00010617"/>
    </source>
</evidence>
<dbReference type="Pfam" id="PF00067">
    <property type="entry name" value="p450"/>
    <property type="match status" value="1"/>
</dbReference>
<proteinExistence type="inferred from homology"/>
<keyword evidence="9" id="KW-0472">Membrane</keyword>
<feature type="binding site" description="axial binding residue" evidence="7">
    <location>
        <position position="486"/>
    </location>
    <ligand>
        <name>heme</name>
        <dbReference type="ChEBI" id="CHEBI:30413"/>
    </ligand>
    <ligandPart>
        <name>Fe</name>
        <dbReference type="ChEBI" id="CHEBI:18248"/>
    </ligandPart>
</feature>
<keyword evidence="11" id="KW-1185">Reference proteome</keyword>
<dbReference type="InterPro" id="IPR017972">
    <property type="entry name" value="Cyt_P450_CS"/>
</dbReference>
<dbReference type="GO" id="GO:0020037">
    <property type="term" value="F:heme binding"/>
    <property type="evidence" value="ECO:0007669"/>
    <property type="project" value="InterPro"/>
</dbReference>
<evidence type="ECO:0000256" key="3">
    <source>
        <dbReference type="ARBA" id="ARBA00022723"/>
    </source>
</evidence>
<keyword evidence="9" id="KW-0812">Transmembrane</keyword>
<evidence type="ECO:0000256" key="8">
    <source>
        <dbReference type="RuleBase" id="RU000461"/>
    </source>
</evidence>
<dbReference type="PRINTS" id="PR00385">
    <property type="entry name" value="P450"/>
</dbReference>
<dbReference type="Proteomes" id="UP001374579">
    <property type="component" value="Unassembled WGS sequence"/>
</dbReference>
<evidence type="ECO:0000256" key="7">
    <source>
        <dbReference type="PIRSR" id="PIRSR602401-1"/>
    </source>
</evidence>
<dbReference type="SUPFAM" id="SSF48264">
    <property type="entry name" value="Cytochrome P450"/>
    <property type="match status" value="1"/>
</dbReference>
<evidence type="ECO:0000256" key="6">
    <source>
        <dbReference type="ARBA" id="ARBA00023033"/>
    </source>
</evidence>
<evidence type="ECO:0000313" key="11">
    <source>
        <dbReference type="Proteomes" id="UP001374579"/>
    </source>
</evidence>
<keyword evidence="3 7" id="KW-0479">Metal-binding</keyword>
<feature type="transmembrane region" description="Helical" evidence="9">
    <location>
        <begin position="6"/>
        <end position="24"/>
    </location>
</feature>
<evidence type="ECO:0000256" key="4">
    <source>
        <dbReference type="ARBA" id="ARBA00023002"/>
    </source>
</evidence>
<dbReference type="PANTHER" id="PTHR24289">
    <property type="entry name" value="STEROID 17-ALPHA-HYDROXYLASE/17,20 LYASE"/>
    <property type="match status" value="1"/>
</dbReference>
<protein>
    <recommendedName>
        <fullName evidence="12">Cytochrome P450</fullName>
    </recommendedName>
</protein>
<reference evidence="10 11" key="1">
    <citation type="submission" date="2024-02" db="EMBL/GenBank/DDBJ databases">
        <title>Chromosome-scale genome assembly of the rough periwinkle Littorina saxatilis.</title>
        <authorList>
            <person name="De Jode A."/>
            <person name="Faria R."/>
            <person name="Formenti G."/>
            <person name="Sims Y."/>
            <person name="Smith T.P."/>
            <person name="Tracey A."/>
            <person name="Wood J.M.D."/>
            <person name="Zagrodzka Z.B."/>
            <person name="Johannesson K."/>
            <person name="Butlin R.K."/>
            <person name="Leder E.H."/>
        </authorList>
    </citation>
    <scope>NUCLEOTIDE SEQUENCE [LARGE SCALE GENOMIC DNA]</scope>
    <source>
        <strain evidence="10">Snail1</strain>
        <tissue evidence="10">Muscle</tissue>
    </source>
</reference>
<keyword evidence="2 7" id="KW-0349">Heme</keyword>
<dbReference type="PRINTS" id="PR00463">
    <property type="entry name" value="EP450I"/>
</dbReference>
<dbReference type="GO" id="GO:0042446">
    <property type="term" value="P:hormone biosynthetic process"/>
    <property type="evidence" value="ECO:0007669"/>
    <property type="project" value="TreeGrafter"/>
</dbReference>
<evidence type="ECO:0000256" key="9">
    <source>
        <dbReference type="SAM" id="Phobius"/>
    </source>
</evidence>
<comment type="caution">
    <text evidence="10">The sequence shown here is derived from an EMBL/GenBank/DDBJ whole genome shotgun (WGS) entry which is preliminary data.</text>
</comment>
<evidence type="ECO:0000256" key="2">
    <source>
        <dbReference type="ARBA" id="ARBA00022617"/>
    </source>
</evidence>
<dbReference type="Gene3D" id="1.10.630.10">
    <property type="entry name" value="Cytochrome P450"/>
    <property type="match status" value="1"/>
</dbReference>
<dbReference type="InterPro" id="IPR036396">
    <property type="entry name" value="Cyt_P450_sf"/>
</dbReference>
<keyword evidence="5 7" id="KW-0408">Iron</keyword>
<dbReference type="InterPro" id="IPR002401">
    <property type="entry name" value="Cyt_P450_E_grp-I"/>
</dbReference>
<evidence type="ECO:0000256" key="5">
    <source>
        <dbReference type="ARBA" id="ARBA00023004"/>
    </source>
</evidence>
<name>A0AAN9AZB0_9CAEN</name>
<dbReference type="GO" id="GO:0042448">
    <property type="term" value="P:progesterone metabolic process"/>
    <property type="evidence" value="ECO:0007669"/>
    <property type="project" value="TreeGrafter"/>
</dbReference>
<dbReference type="GO" id="GO:0004508">
    <property type="term" value="F:steroid 17-alpha-monooxygenase activity"/>
    <property type="evidence" value="ECO:0007669"/>
    <property type="project" value="TreeGrafter"/>
</dbReference>
<feature type="transmembrane region" description="Helical" evidence="9">
    <location>
        <begin position="31"/>
        <end position="48"/>
    </location>
</feature>
<sequence>MQYPSFAVLLCCCASVVGVCITTLRGAMEPLTIGLLLSVVSVVLYMLVSNKHAPYRLPPGPRGVHSLRVLLDAMLSGKLHLEAENWAKQYGEVVLCKVPGRNIVFLNSSRAIREVYSSKDREHVTNDRPHTFSGWFTMHRYSDVILGSPTDPRWTKLRKLFHSSIRFYGDGVERFESTVQIELRRLTERVLATETVTSPSEHAQSRGGIVERELNMSDLTSYSLLCVLSVLLTGECPEPDADVVQRIKKFDRDVNILFNPSTDGMMTALPFLRHLPGYYRNVCRNVERSRADLMDTLFTEAKQTRQPGQPRGIVDVLLEEQDKAQGDWLTDTHIQCVIMDTVITAYLTSRETLLDLFLYLQHLPEVTRKIQAEVDHSIGDRMPRIEDKSNLPYTEAVILEVLRHSSFIPLGVPHECREAIVYNEMTIPKGSLLFANTWVCHQDPNAFEDPTDFRPERFLDDSGRLILATNPLRQNLLSFGAGKRACPGENFARTRVFLYVTTLLQKFDILPPVKHELLPLQRDSWDSGAMLHLKPYHCVLRNRV</sequence>
<dbReference type="PROSITE" id="PS00086">
    <property type="entry name" value="CYTOCHROME_P450"/>
    <property type="match status" value="1"/>
</dbReference>
<dbReference type="AlphaFoldDB" id="A0AAN9AZB0"/>
<organism evidence="10 11">
    <name type="scientific">Littorina saxatilis</name>
    <dbReference type="NCBI Taxonomy" id="31220"/>
    <lineage>
        <taxon>Eukaryota</taxon>
        <taxon>Metazoa</taxon>
        <taxon>Spiralia</taxon>
        <taxon>Lophotrochozoa</taxon>
        <taxon>Mollusca</taxon>
        <taxon>Gastropoda</taxon>
        <taxon>Caenogastropoda</taxon>
        <taxon>Littorinimorpha</taxon>
        <taxon>Littorinoidea</taxon>
        <taxon>Littorinidae</taxon>
        <taxon>Littorina</taxon>
    </lineage>
</organism>
<evidence type="ECO:0000313" key="10">
    <source>
        <dbReference type="EMBL" id="KAK7096281.1"/>
    </source>
</evidence>
<keyword evidence="9" id="KW-1133">Transmembrane helix</keyword>
<keyword evidence="6 8" id="KW-0503">Monooxygenase</keyword>